<sequence>MTVSDSRVSFRIGDPLKTSRPGEHLSELVFVPYPPDRRLCIVTLTVSYQECTNNKRGLLTGFFLTIRPSVKVASWDALRRWAKDVMSASANKAALWLPLSTIISTIGWRIYIH</sequence>
<evidence type="ECO:0000313" key="3">
    <source>
        <dbReference type="Proteomes" id="UP000324222"/>
    </source>
</evidence>
<gene>
    <name evidence="2" type="ORF">E2C01_058417</name>
</gene>
<dbReference type="Proteomes" id="UP000324222">
    <property type="component" value="Unassembled WGS sequence"/>
</dbReference>
<evidence type="ECO:0000256" key="1">
    <source>
        <dbReference type="SAM" id="Phobius"/>
    </source>
</evidence>
<keyword evidence="3" id="KW-1185">Reference proteome</keyword>
<comment type="caution">
    <text evidence="2">The sequence shown here is derived from an EMBL/GenBank/DDBJ whole genome shotgun (WGS) entry which is preliminary data.</text>
</comment>
<dbReference type="AlphaFoldDB" id="A0A5B7H3P1"/>
<keyword evidence="1" id="KW-0472">Membrane</keyword>
<evidence type="ECO:0000313" key="2">
    <source>
        <dbReference type="EMBL" id="MPC64305.1"/>
    </source>
</evidence>
<feature type="transmembrane region" description="Helical" evidence="1">
    <location>
        <begin position="93"/>
        <end position="112"/>
    </location>
</feature>
<name>A0A5B7H3P1_PORTR</name>
<keyword evidence="1" id="KW-1133">Transmembrane helix</keyword>
<reference evidence="2 3" key="1">
    <citation type="submission" date="2019-05" db="EMBL/GenBank/DDBJ databases">
        <title>Another draft genome of Portunus trituberculatus and its Hox gene families provides insights of decapod evolution.</title>
        <authorList>
            <person name="Jeong J.-H."/>
            <person name="Song I."/>
            <person name="Kim S."/>
            <person name="Choi T."/>
            <person name="Kim D."/>
            <person name="Ryu S."/>
            <person name="Kim W."/>
        </authorList>
    </citation>
    <scope>NUCLEOTIDE SEQUENCE [LARGE SCALE GENOMIC DNA]</scope>
    <source>
        <tissue evidence="2">Muscle</tissue>
    </source>
</reference>
<protein>
    <submittedName>
        <fullName evidence="2">Uncharacterized protein</fullName>
    </submittedName>
</protein>
<proteinExistence type="predicted"/>
<dbReference type="OrthoDB" id="2348824at2759"/>
<dbReference type="EMBL" id="VSRR010021905">
    <property type="protein sequence ID" value="MPC64305.1"/>
    <property type="molecule type" value="Genomic_DNA"/>
</dbReference>
<accession>A0A5B7H3P1</accession>
<keyword evidence="1" id="KW-0812">Transmembrane</keyword>
<organism evidence="2 3">
    <name type="scientific">Portunus trituberculatus</name>
    <name type="common">Swimming crab</name>
    <name type="synonym">Neptunus trituberculatus</name>
    <dbReference type="NCBI Taxonomy" id="210409"/>
    <lineage>
        <taxon>Eukaryota</taxon>
        <taxon>Metazoa</taxon>
        <taxon>Ecdysozoa</taxon>
        <taxon>Arthropoda</taxon>
        <taxon>Crustacea</taxon>
        <taxon>Multicrustacea</taxon>
        <taxon>Malacostraca</taxon>
        <taxon>Eumalacostraca</taxon>
        <taxon>Eucarida</taxon>
        <taxon>Decapoda</taxon>
        <taxon>Pleocyemata</taxon>
        <taxon>Brachyura</taxon>
        <taxon>Eubrachyura</taxon>
        <taxon>Portunoidea</taxon>
        <taxon>Portunidae</taxon>
        <taxon>Portuninae</taxon>
        <taxon>Portunus</taxon>
    </lineage>
</organism>